<organism evidence="2 3">
    <name type="scientific">Stephania yunnanensis</name>
    <dbReference type="NCBI Taxonomy" id="152371"/>
    <lineage>
        <taxon>Eukaryota</taxon>
        <taxon>Viridiplantae</taxon>
        <taxon>Streptophyta</taxon>
        <taxon>Embryophyta</taxon>
        <taxon>Tracheophyta</taxon>
        <taxon>Spermatophyta</taxon>
        <taxon>Magnoliopsida</taxon>
        <taxon>Ranunculales</taxon>
        <taxon>Menispermaceae</taxon>
        <taxon>Menispermoideae</taxon>
        <taxon>Cissampelideae</taxon>
        <taxon>Stephania</taxon>
    </lineage>
</organism>
<keyword evidence="3" id="KW-1185">Reference proteome</keyword>
<feature type="compositionally biased region" description="Basic and acidic residues" evidence="1">
    <location>
        <begin position="80"/>
        <end position="121"/>
    </location>
</feature>
<dbReference type="Proteomes" id="UP001420932">
    <property type="component" value="Unassembled WGS sequence"/>
</dbReference>
<feature type="region of interest" description="Disordered" evidence="1">
    <location>
        <begin position="36"/>
        <end position="121"/>
    </location>
</feature>
<evidence type="ECO:0000313" key="3">
    <source>
        <dbReference type="Proteomes" id="UP001420932"/>
    </source>
</evidence>
<name>A0AAP0HRL3_9MAGN</name>
<feature type="compositionally biased region" description="Acidic residues" evidence="1">
    <location>
        <begin position="67"/>
        <end position="76"/>
    </location>
</feature>
<protein>
    <submittedName>
        <fullName evidence="2">Uncharacterized protein</fullName>
    </submittedName>
</protein>
<sequence length="121" mass="12843">MSIASVVATPKLVLKAPFVLSFVHPHGGFPFNHLLIVGGDGELGGERPRTEEEGGQPSHGDQKDTTEEVEAAEEDLAALSREESGQEARDHGRGAGRSEAEVSREEVAADQRRSGAAEGER</sequence>
<proteinExistence type="predicted"/>
<dbReference type="EMBL" id="JBBNAF010000012">
    <property type="protein sequence ID" value="KAK9092910.1"/>
    <property type="molecule type" value="Genomic_DNA"/>
</dbReference>
<evidence type="ECO:0000256" key="1">
    <source>
        <dbReference type="SAM" id="MobiDB-lite"/>
    </source>
</evidence>
<dbReference type="AlphaFoldDB" id="A0AAP0HRL3"/>
<gene>
    <name evidence="2" type="ORF">Syun_027821</name>
</gene>
<reference evidence="2 3" key="1">
    <citation type="submission" date="2024-01" db="EMBL/GenBank/DDBJ databases">
        <title>Genome assemblies of Stephania.</title>
        <authorList>
            <person name="Yang L."/>
        </authorList>
    </citation>
    <scope>NUCLEOTIDE SEQUENCE [LARGE SCALE GENOMIC DNA]</scope>
    <source>
        <strain evidence="2">YNDBR</strain>
        <tissue evidence="2">Leaf</tissue>
    </source>
</reference>
<evidence type="ECO:0000313" key="2">
    <source>
        <dbReference type="EMBL" id="KAK9092910.1"/>
    </source>
</evidence>
<comment type="caution">
    <text evidence="2">The sequence shown here is derived from an EMBL/GenBank/DDBJ whole genome shotgun (WGS) entry which is preliminary data.</text>
</comment>
<accession>A0AAP0HRL3</accession>